<evidence type="ECO:0000313" key="10">
    <source>
        <dbReference type="EMBL" id="KAF6008479.1"/>
    </source>
</evidence>
<comment type="similarity">
    <text evidence="3">Belongs to the protein-tyrosine phosphatase family. Atypical dual-specificity phosphatase Siw14-like subfamily.</text>
</comment>
<protein>
    <recommendedName>
        <fullName evidence="1">diphosphoinositol-polyphosphate diphosphatase</fullName>
        <ecNumber evidence="1">3.6.1.52</ecNumber>
    </recommendedName>
</protein>
<dbReference type="PROSITE" id="PS00383">
    <property type="entry name" value="TYR_PHOSPHATASE_1"/>
    <property type="match status" value="1"/>
</dbReference>
<dbReference type="PANTHER" id="PTHR31126">
    <property type="entry name" value="TYROSINE-PROTEIN PHOSPHATASE"/>
    <property type="match status" value="1"/>
</dbReference>
<feature type="domain" description="Tyrosine-protein phosphatase" evidence="9">
    <location>
        <begin position="204"/>
        <end position="353"/>
    </location>
</feature>
<evidence type="ECO:0000256" key="6">
    <source>
        <dbReference type="ARBA" id="ARBA00047927"/>
    </source>
</evidence>
<dbReference type="InterPro" id="IPR004861">
    <property type="entry name" value="Siw14-like"/>
</dbReference>
<comment type="catalytic activity">
    <reaction evidence="7">
        <text>6-diphospho-1D-myo-inositol pentakisphosphate + H2O = 1D-myo-inositol hexakisphosphate + phosphate + H(+)</text>
        <dbReference type="Rhea" id="RHEA:79703"/>
        <dbReference type="ChEBI" id="CHEBI:15377"/>
        <dbReference type="ChEBI" id="CHEBI:15378"/>
        <dbReference type="ChEBI" id="CHEBI:43474"/>
        <dbReference type="ChEBI" id="CHEBI:58130"/>
        <dbReference type="ChEBI" id="CHEBI:230534"/>
        <dbReference type="EC" id="3.6.1.52"/>
    </reaction>
    <physiologicalReaction direction="left-to-right" evidence="7">
        <dbReference type="Rhea" id="RHEA:79704"/>
    </physiologicalReaction>
</comment>
<evidence type="ECO:0000256" key="1">
    <source>
        <dbReference type="ARBA" id="ARBA00012527"/>
    </source>
</evidence>
<dbReference type="PROSITE" id="PS50054">
    <property type="entry name" value="TYR_PHOSPHATASE_DUAL"/>
    <property type="match status" value="1"/>
</dbReference>
<reference evidence="10 11" key="1">
    <citation type="journal article" date="2020" name="Appl. Microbiol. Biotechnol.">
        <title>Targeted gene deletion in Brettanomyces bruxellensis with an expression-free CRISPR-Cas9 system.</title>
        <authorList>
            <person name="Varela C."/>
            <person name="Bartel C."/>
            <person name="Onetto C."/>
            <person name="Borneman A."/>
        </authorList>
    </citation>
    <scope>NUCLEOTIDE SEQUENCE [LARGE SCALE GENOMIC DNA]</scope>
    <source>
        <strain evidence="10 11">AWRI1613</strain>
    </source>
</reference>
<feature type="compositionally biased region" description="Acidic residues" evidence="8">
    <location>
        <begin position="19"/>
        <end position="32"/>
    </location>
</feature>
<dbReference type="GO" id="GO:0052840">
    <property type="term" value="F:inositol diphosphate tetrakisphosphate diphosphatase activity"/>
    <property type="evidence" value="ECO:0007669"/>
    <property type="project" value="TreeGrafter"/>
</dbReference>
<comment type="catalytic activity">
    <reaction evidence="6">
        <text>1,5-bis(diphospho)-1D-myo-inositol 2,3,4,6-tetrakisphosphate + H2O = 1-diphospho-1D-myo-inositol 2,3,4,5,6-pentakisphosphate + phosphate + 2 H(+)</text>
        <dbReference type="Rhea" id="RHEA:79699"/>
        <dbReference type="ChEBI" id="CHEBI:15377"/>
        <dbReference type="ChEBI" id="CHEBI:15378"/>
        <dbReference type="ChEBI" id="CHEBI:43474"/>
        <dbReference type="ChEBI" id="CHEBI:74946"/>
        <dbReference type="ChEBI" id="CHEBI:77983"/>
        <dbReference type="EC" id="3.6.1.52"/>
    </reaction>
    <physiologicalReaction direction="left-to-right" evidence="6">
        <dbReference type="Rhea" id="RHEA:79700"/>
    </physiologicalReaction>
</comment>
<evidence type="ECO:0000259" key="9">
    <source>
        <dbReference type="PROSITE" id="PS50054"/>
    </source>
</evidence>
<evidence type="ECO:0000256" key="4">
    <source>
        <dbReference type="ARBA" id="ARBA00047342"/>
    </source>
</evidence>
<dbReference type="AlphaFoldDB" id="A0A8H6BBW8"/>
<accession>A0A8H6BBW8</accession>
<name>A0A8H6BBW8_DEKBR</name>
<dbReference type="PRINTS" id="PR01911">
    <property type="entry name" value="PFDSPHPHTASE"/>
</dbReference>
<dbReference type="Pfam" id="PF03162">
    <property type="entry name" value="Y_phosphatase2"/>
    <property type="match status" value="1"/>
</dbReference>
<evidence type="ECO:0000313" key="11">
    <source>
        <dbReference type="Proteomes" id="UP000568158"/>
    </source>
</evidence>
<dbReference type="CDD" id="cd14528">
    <property type="entry name" value="PFA-DSP_Siw14"/>
    <property type="match status" value="1"/>
</dbReference>
<dbReference type="InterPro" id="IPR020422">
    <property type="entry name" value="TYR_PHOSPHATASE_DUAL_dom"/>
</dbReference>
<dbReference type="InterPro" id="IPR020428">
    <property type="entry name" value="PFA-DSPs"/>
</dbReference>
<dbReference type="GO" id="GO:0016791">
    <property type="term" value="F:phosphatase activity"/>
    <property type="evidence" value="ECO:0007669"/>
    <property type="project" value="InterPro"/>
</dbReference>
<dbReference type="EC" id="3.6.1.52" evidence="1"/>
<organism evidence="10 11">
    <name type="scientific">Dekkera bruxellensis</name>
    <name type="common">Brettanomyces custersii</name>
    <dbReference type="NCBI Taxonomy" id="5007"/>
    <lineage>
        <taxon>Eukaryota</taxon>
        <taxon>Fungi</taxon>
        <taxon>Dikarya</taxon>
        <taxon>Ascomycota</taxon>
        <taxon>Saccharomycotina</taxon>
        <taxon>Pichiomycetes</taxon>
        <taxon>Pichiales</taxon>
        <taxon>Pichiaceae</taxon>
        <taxon>Brettanomyces</taxon>
    </lineage>
</organism>
<evidence type="ECO:0000256" key="5">
    <source>
        <dbReference type="ARBA" id="ARBA00047562"/>
    </source>
</evidence>
<evidence type="ECO:0000256" key="2">
    <source>
        <dbReference type="ARBA" id="ARBA00022801"/>
    </source>
</evidence>
<dbReference type="Gene3D" id="3.90.190.10">
    <property type="entry name" value="Protein tyrosine phosphatase superfamily"/>
    <property type="match status" value="1"/>
</dbReference>
<feature type="compositionally biased region" description="Polar residues" evidence="8">
    <location>
        <begin position="47"/>
        <end position="64"/>
    </location>
</feature>
<gene>
    <name evidence="10" type="ORF">HII12_004229</name>
</gene>
<comment type="catalytic activity">
    <reaction evidence="5">
        <text>3,5-bis(diphospho)-1D-myo-inositol 1,2,4,6-tetrakisphosphate + H2O = 3-diphospho-1D-myo-inositol 1,2,4,5,6-pentakisphosphate + phosphate + 2 H(+)</text>
        <dbReference type="Rhea" id="RHEA:56312"/>
        <dbReference type="ChEBI" id="CHEBI:15377"/>
        <dbReference type="ChEBI" id="CHEBI:15378"/>
        <dbReference type="ChEBI" id="CHEBI:43474"/>
        <dbReference type="ChEBI" id="CHEBI:140372"/>
        <dbReference type="ChEBI" id="CHEBI:140374"/>
        <dbReference type="EC" id="3.6.1.52"/>
    </reaction>
    <physiologicalReaction direction="left-to-right" evidence="5">
        <dbReference type="Rhea" id="RHEA:56313"/>
    </physiologicalReaction>
</comment>
<dbReference type="InterPro" id="IPR029021">
    <property type="entry name" value="Prot-tyrosine_phosphatase-like"/>
</dbReference>
<evidence type="ECO:0000256" key="7">
    <source>
        <dbReference type="ARBA" id="ARBA00048424"/>
    </source>
</evidence>
<keyword evidence="2" id="KW-0378">Hydrolase</keyword>
<dbReference type="FunFam" id="3.90.190.10:FF:000024">
    <property type="entry name" value="probable tyrosine-protein phosphatase At1g05000"/>
    <property type="match status" value="1"/>
</dbReference>
<dbReference type="InterPro" id="IPR016130">
    <property type="entry name" value="Tyr_Pase_AS"/>
</dbReference>
<dbReference type="GO" id="GO:0005737">
    <property type="term" value="C:cytoplasm"/>
    <property type="evidence" value="ECO:0007669"/>
    <property type="project" value="TreeGrafter"/>
</dbReference>
<comment type="caution">
    <text evidence="10">The sequence shown here is derived from an EMBL/GenBank/DDBJ whole genome shotgun (WGS) entry which is preliminary data.</text>
</comment>
<dbReference type="SUPFAM" id="SSF52799">
    <property type="entry name" value="(Phosphotyrosine protein) phosphatases II"/>
    <property type="match status" value="1"/>
</dbReference>
<dbReference type="EMBL" id="JABCYN010000036">
    <property type="protein sequence ID" value="KAF6008479.1"/>
    <property type="molecule type" value="Genomic_DNA"/>
</dbReference>
<feature type="region of interest" description="Disordered" evidence="8">
    <location>
        <begin position="1"/>
        <end position="70"/>
    </location>
</feature>
<evidence type="ECO:0000256" key="8">
    <source>
        <dbReference type="SAM" id="MobiDB-lite"/>
    </source>
</evidence>
<evidence type="ECO:0000256" key="3">
    <source>
        <dbReference type="ARBA" id="ARBA00044949"/>
    </source>
</evidence>
<sequence>MNQSNSTAGNEDRARGDALDDNEDIFDFETEVSDSRVERNRAKSQKLELSQNCSPLNFDSNNKAIPSDDSGKNIELQQNNILNNNLGAEDVDPLTNISEDDPEHVVEGFVLPKGRTSDNTKKKRLTIRDTEDIPDEPLDEEDIYDKFVPTDRTKVEDYGRQFELEEKENHKLEDYIYEEPKKNASDDTIIHIKRPTGMYTPPENFAMVCRSIYRSSFPRVENFEFLKTLKLRAILCLIPEDYPPENIEFNKKNGIKFFQLGLSGNKEPFVKIKPELVTEALKIITNPENQPILIHCNRGKHRTGCIVGCVRKLQNWSLSMIFDEYRKFAYPKERPLDQQFIEMYDDSDIVSYAKSGTGCRLNGDG</sequence>
<dbReference type="Proteomes" id="UP000568158">
    <property type="component" value="Unassembled WGS sequence"/>
</dbReference>
<dbReference type="PANTHER" id="PTHR31126:SF48">
    <property type="entry name" value="INOSITOL PHOSPHATASE SIW14"/>
    <property type="match status" value="1"/>
</dbReference>
<comment type="catalytic activity">
    <reaction evidence="4">
        <text>5-diphospho-1D-myo-inositol 1,2,3,4,6-pentakisphosphate + H2O = 1D-myo-inositol hexakisphosphate + phosphate + H(+)</text>
        <dbReference type="Rhea" id="RHEA:22384"/>
        <dbReference type="ChEBI" id="CHEBI:15377"/>
        <dbReference type="ChEBI" id="CHEBI:15378"/>
        <dbReference type="ChEBI" id="CHEBI:43474"/>
        <dbReference type="ChEBI" id="CHEBI:58130"/>
        <dbReference type="ChEBI" id="CHEBI:58628"/>
        <dbReference type="EC" id="3.6.1.52"/>
    </reaction>
    <physiologicalReaction direction="left-to-right" evidence="4">
        <dbReference type="Rhea" id="RHEA:22385"/>
    </physiologicalReaction>
</comment>
<proteinExistence type="inferred from homology"/>